<dbReference type="InterPro" id="IPR010183">
    <property type="entry name" value="Phage_lambda_Bet"/>
</dbReference>
<keyword evidence="3" id="KW-1185">Reference proteome</keyword>
<feature type="compositionally biased region" description="Acidic residues" evidence="1">
    <location>
        <begin position="323"/>
        <end position="332"/>
    </location>
</feature>
<evidence type="ECO:0000313" key="2">
    <source>
        <dbReference type="EMBL" id="MFC4869280.1"/>
    </source>
</evidence>
<feature type="region of interest" description="Disordered" evidence="1">
    <location>
        <begin position="194"/>
        <end position="236"/>
    </location>
</feature>
<proteinExistence type="predicted"/>
<organism evidence="2 3">
    <name type="scientific">Streptomonospora arabica</name>
    <dbReference type="NCBI Taxonomy" id="412417"/>
    <lineage>
        <taxon>Bacteria</taxon>
        <taxon>Bacillati</taxon>
        <taxon>Actinomycetota</taxon>
        <taxon>Actinomycetes</taxon>
        <taxon>Streptosporangiales</taxon>
        <taxon>Nocardiopsidaceae</taxon>
        <taxon>Streptomonospora</taxon>
    </lineage>
</organism>
<comment type="caution">
    <text evidence="2">The sequence shown here is derived from an EMBL/GenBank/DDBJ whole genome shotgun (WGS) entry which is preliminary data.</text>
</comment>
<dbReference type="RefSeq" id="WP_344142937.1">
    <property type="nucleotide sequence ID" value="NZ_BAAAQI010000006.1"/>
</dbReference>
<evidence type="ECO:0000256" key="1">
    <source>
        <dbReference type="SAM" id="MobiDB-lite"/>
    </source>
</evidence>
<dbReference type="Pfam" id="PF03837">
    <property type="entry name" value="RecT"/>
    <property type="match status" value="1"/>
</dbReference>
<gene>
    <name evidence="2" type="primary">bet</name>
    <name evidence="2" type="ORF">ACFPCZ_21820</name>
</gene>
<evidence type="ECO:0000313" key="3">
    <source>
        <dbReference type="Proteomes" id="UP001595858"/>
    </source>
</evidence>
<dbReference type="Proteomes" id="UP001595858">
    <property type="component" value="Unassembled WGS sequence"/>
</dbReference>
<dbReference type="EMBL" id="JBHSIY010000028">
    <property type="protein sequence ID" value="MFC4869280.1"/>
    <property type="molecule type" value="Genomic_DNA"/>
</dbReference>
<reference evidence="3" key="1">
    <citation type="journal article" date="2019" name="Int. J. Syst. Evol. Microbiol.">
        <title>The Global Catalogue of Microorganisms (GCM) 10K type strain sequencing project: providing services to taxonomists for standard genome sequencing and annotation.</title>
        <authorList>
            <consortium name="The Broad Institute Genomics Platform"/>
            <consortium name="The Broad Institute Genome Sequencing Center for Infectious Disease"/>
            <person name="Wu L."/>
            <person name="Ma J."/>
        </authorList>
    </citation>
    <scope>NUCLEOTIDE SEQUENCE [LARGE SCALE GENOMIC DNA]</scope>
    <source>
        <strain evidence="3">CGMCC 4.7304</strain>
    </source>
</reference>
<dbReference type="InterPro" id="IPR018330">
    <property type="entry name" value="RecT_fam"/>
</dbReference>
<sequence length="345" mass="37389">MSTTTDLEVSRAGALALDPAQTEWTDPQRSALEQLGIANAPAGDQLVFLHQAQRTGLDPFAKQIYMIARRDSRAPGGFKYTIQAGIDGLRVIAERTGRYEGRTPISWCGEDGIWRDVWLDPNRPPVAARCGVYKRGFREPLVSVAIFREYAATNKDGTYSSMWSTKGAHMIGKVAESLALRAAFPQDLSSIFTPEETEKDADVPQDEPGAGKPGERIETVSGPPAEYAQPVSEPMIGPKQTDEMFGRFKDLDLGKDAALALCSEVAGREIAVTRLLTAAEADAVIDRLADLARERSGEQQIEPQGEPPETDENGVVDAHIVEDEPASADEADALWPEVAQPGSAR</sequence>
<accession>A0ABV9SSH3</accession>
<feature type="region of interest" description="Disordered" evidence="1">
    <location>
        <begin position="293"/>
        <end position="345"/>
    </location>
</feature>
<protein>
    <submittedName>
        <fullName evidence="2">Phage recombination protein Bet</fullName>
    </submittedName>
</protein>
<feature type="compositionally biased region" description="Acidic residues" evidence="1">
    <location>
        <begin position="195"/>
        <end position="205"/>
    </location>
</feature>
<dbReference type="NCBIfam" id="TIGR01913">
    <property type="entry name" value="bet_lambda"/>
    <property type="match status" value="1"/>
</dbReference>
<name>A0ABV9SSH3_9ACTN</name>